<dbReference type="AlphaFoldDB" id="A0A4C1VPD9"/>
<reference evidence="2 3" key="1">
    <citation type="journal article" date="2019" name="Commun. Biol.">
        <title>The bagworm genome reveals a unique fibroin gene that provides high tensile strength.</title>
        <authorList>
            <person name="Kono N."/>
            <person name="Nakamura H."/>
            <person name="Ohtoshi R."/>
            <person name="Tomita M."/>
            <person name="Numata K."/>
            <person name="Arakawa K."/>
        </authorList>
    </citation>
    <scope>NUCLEOTIDE SEQUENCE [LARGE SCALE GENOMIC DNA]</scope>
</reference>
<name>A0A4C1VPD9_EUMVA</name>
<comment type="caution">
    <text evidence="2">The sequence shown here is derived from an EMBL/GenBank/DDBJ whole genome shotgun (WGS) entry which is preliminary data.</text>
</comment>
<gene>
    <name evidence="2" type="ORF">EVAR_23059_1</name>
</gene>
<evidence type="ECO:0000256" key="1">
    <source>
        <dbReference type="SAM" id="MobiDB-lite"/>
    </source>
</evidence>
<feature type="region of interest" description="Disordered" evidence="1">
    <location>
        <begin position="51"/>
        <end position="80"/>
    </location>
</feature>
<organism evidence="2 3">
    <name type="scientific">Eumeta variegata</name>
    <name type="common">Bagworm moth</name>
    <name type="synonym">Eumeta japonica</name>
    <dbReference type="NCBI Taxonomy" id="151549"/>
    <lineage>
        <taxon>Eukaryota</taxon>
        <taxon>Metazoa</taxon>
        <taxon>Ecdysozoa</taxon>
        <taxon>Arthropoda</taxon>
        <taxon>Hexapoda</taxon>
        <taxon>Insecta</taxon>
        <taxon>Pterygota</taxon>
        <taxon>Neoptera</taxon>
        <taxon>Endopterygota</taxon>
        <taxon>Lepidoptera</taxon>
        <taxon>Glossata</taxon>
        <taxon>Ditrysia</taxon>
        <taxon>Tineoidea</taxon>
        <taxon>Psychidae</taxon>
        <taxon>Oiketicinae</taxon>
        <taxon>Eumeta</taxon>
    </lineage>
</organism>
<proteinExistence type="predicted"/>
<dbReference type="EMBL" id="BGZK01000370">
    <property type="protein sequence ID" value="GBP39734.1"/>
    <property type="molecule type" value="Genomic_DNA"/>
</dbReference>
<evidence type="ECO:0000313" key="2">
    <source>
        <dbReference type="EMBL" id="GBP39734.1"/>
    </source>
</evidence>
<feature type="region of interest" description="Disordered" evidence="1">
    <location>
        <begin position="178"/>
        <end position="200"/>
    </location>
</feature>
<dbReference type="Proteomes" id="UP000299102">
    <property type="component" value="Unassembled WGS sequence"/>
</dbReference>
<accession>A0A4C1VPD9</accession>
<protein>
    <submittedName>
        <fullName evidence="2">Uncharacterized protein</fullName>
    </submittedName>
</protein>
<keyword evidence="3" id="KW-1185">Reference proteome</keyword>
<evidence type="ECO:0000313" key="3">
    <source>
        <dbReference type="Proteomes" id="UP000299102"/>
    </source>
</evidence>
<sequence length="209" mass="23401">MFAVTTLLRNNRIRLLADLRPQLLQRRTIGGAVLYEMINIARPAAGAPSKKTLNLSRYKRKKPTSSVRPEPKKNLRKGSRPSIYHIPYSFIQRGRDIGHCFNLGIISCRIWAGREAAATRRARGPARARLPSVHRYNPFVTADSEHRVADRLLRALSAFLNKEIQGFTRAGREVAASRSGTRNCPRVIGPSRPALTDDRTPDADCLVLP</sequence>